<feature type="chain" id="PRO_5007132634" evidence="9">
    <location>
        <begin position="22"/>
        <end position="362"/>
    </location>
</feature>
<evidence type="ECO:0000256" key="4">
    <source>
        <dbReference type="ARBA" id="ARBA00022764"/>
    </source>
</evidence>
<protein>
    <submittedName>
        <fullName evidence="10">Murein endopeptidase</fullName>
    </submittedName>
</protein>
<dbReference type="EMBL" id="LMTR01000039">
    <property type="protein sequence ID" value="KWT70098.1"/>
    <property type="molecule type" value="Genomic_DNA"/>
</dbReference>
<evidence type="ECO:0000256" key="3">
    <source>
        <dbReference type="ARBA" id="ARBA00022729"/>
    </source>
</evidence>
<dbReference type="AlphaFoldDB" id="A0A109BJV3"/>
<evidence type="ECO:0000256" key="9">
    <source>
        <dbReference type="SAM" id="SignalP"/>
    </source>
</evidence>
<keyword evidence="3 9" id="KW-0732">Signal</keyword>
<keyword evidence="6" id="KW-0862">Zinc</keyword>
<proteinExistence type="predicted"/>
<keyword evidence="1" id="KW-0645">Protease</keyword>
<reference evidence="10 11" key="1">
    <citation type="submission" date="2015-10" db="EMBL/GenBank/DDBJ databases">
        <title>Transcriptomic analysis of a linuron degrading triple-species bacterial consortium.</title>
        <authorList>
            <person name="Albers P."/>
        </authorList>
    </citation>
    <scope>NUCLEOTIDE SEQUENCE [LARGE SCALE GENOMIC DNA]</scope>
    <source>
        <strain evidence="10 11">WDL6</strain>
    </source>
</reference>
<keyword evidence="2" id="KW-0479">Metal-binding</keyword>
<keyword evidence="7" id="KW-0482">Metalloprotease</keyword>
<dbReference type="PATRIC" id="fig|121290.4.peg.1649"/>
<feature type="region of interest" description="Disordered" evidence="8">
    <location>
        <begin position="300"/>
        <end position="320"/>
    </location>
</feature>
<dbReference type="GO" id="GO:0004252">
    <property type="term" value="F:serine-type endopeptidase activity"/>
    <property type="evidence" value="ECO:0007669"/>
    <property type="project" value="InterPro"/>
</dbReference>
<feature type="signal peptide" evidence="9">
    <location>
        <begin position="1"/>
        <end position="21"/>
    </location>
</feature>
<accession>A0A109BJV3</accession>
<keyword evidence="5" id="KW-0378">Hydrolase</keyword>
<sequence length="362" mass="38771">MQRTRALCLIGSLCLIPYSAAAEPQAAKPAAAAKPAPAKAAIKAPVPVEAQRSAVAVPVPEKKNPPPLAKELFGKAKVAADLSPRAIGSYAKGCLSGGVHLADTGPNWQAMRLSRNRAWGHPKLVKLLQRFASEVKQDGWNGLLVGDISQPRGGPMLTGHASHQIGLDADIWLTPMPNRVLTRKEREEISATSMLDNTKLAVNPKVFTASHASVIKRAASYPSVERVFVHPAIKKSLCETTKDDPDRAAWLGKVRPIWGHHYHFHIRIGCPNGGCEPQVPVKGDDGCGAEVTGWLKKIEASLKPPPPPQPGAPKWVPPSERRRITLDQLPQECRVVIESPGAPVVTEAMAGTTTGATPPKKK</sequence>
<gene>
    <name evidence="10" type="ORF">APY04_1136</name>
</gene>
<dbReference type="GO" id="GO:0008237">
    <property type="term" value="F:metallopeptidase activity"/>
    <property type="evidence" value="ECO:0007669"/>
    <property type="project" value="UniProtKB-KW"/>
</dbReference>
<keyword evidence="4" id="KW-0574">Periplasm</keyword>
<dbReference type="SUPFAM" id="SSF55166">
    <property type="entry name" value="Hedgehog/DD-peptidase"/>
    <property type="match status" value="1"/>
</dbReference>
<evidence type="ECO:0000256" key="1">
    <source>
        <dbReference type="ARBA" id="ARBA00022670"/>
    </source>
</evidence>
<comment type="caution">
    <text evidence="10">The sequence shown here is derived from an EMBL/GenBank/DDBJ whole genome shotgun (WGS) entry which is preliminary data.</text>
</comment>
<dbReference type="Proteomes" id="UP000059074">
    <property type="component" value="Unassembled WGS sequence"/>
</dbReference>
<dbReference type="Gene3D" id="3.30.1380.10">
    <property type="match status" value="1"/>
</dbReference>
<evidence type="ECO:0000256" key="8">
    <source>
        <dbReference type="SAM" id="MobiDB-lite"/>
    </source>
</evidence>
<organism evidence="10 11">
    <name type="scientific">Hyphomicrobium sulfonivorans</name>
    <dbReference type="NCBI Taxonomy" id="121290"/>
    <lineage>
        <taxon>Bacteria</taxon>
        <taxon>Pseudomonadati</taxon>
        <taxon>Pseudomonadota</taxon>
        <taxon>Alphaproteobacteria</taxon>
        <taxon>Hyphomicrobiales</taxon>
        <taxon>Hyphomicrobiaceae</taxon>
        <taxon>Hyphomicrobium</taxon>
    </lineage>
</organism>
<dbReference type="STRING" id="121290.APY04_1136"/>
<dbReference type="GO" id="GO:0046872">
    <property type="term" value="F:metal ion binding"/>
    <property type="evidence" value="ECO:0007669"/>
    <property type="project" value="UniProtKB-KW"/>
</dbReference>
<dbReference type="RefSeq" id="WP_068460515.1">
    <property type="nucleotide sequence ID" value="NZ_LMTR01000039.1"/>
</dbReference>
<dbReference type="InterPro" id="IPR005073">
    <property type="entry name" value="Peptidase_M74"/>
</dbReference>
<evidence type="ECO:0000256" key="7">
    <source>
        <dbReference type="ARBA" id="ARBA00023049"/>
    </source>
</evidence>
<dbReference type="NCBIfam" id="NF006947">
    <property type="entry name" value="PRK09429.1"/>
    <property type="match status" value="1"/>
</dbReference>
<evidence type="ECO:0000256" key="2">
    <source>
        <dbReference type="ARBA" id="ARBA00022723"/>
    </source>
</evidence>
<dbReference type="OrthoDB" id="1467367at2"/>
<keyword evidence="11" id="KW-1185">Reference proteome</keyword>
<dbReference type="Pfam" id="PF03411">
    <property type="entry name" value="Peptidase_M74"/>
    <property type="match status" value="1"/>
</dbReference>
<evidence type="ECO:0000256" key="5">
    <source>
        <dbReference type="ARBA" id="ARBA00022801"/>
    </source>
</evidence>
<name>A0A109BJV3_HYPSL</name>
<evidence type="ECO:0000313" key="10">
    <source>
        <dbReference type="EMBL" id="KWT70098.1"/>
    </source>
</evidence>
<dbReference type="GO" id="GO:0006508">
    <property type="term" value="P:proteolysis"/>
    <property type="evidence" value="ECO:0007669"/>
    <property type="project" value="UniProtKB-KW"/>
</dbReference>
<dbReference type="GO" id="GO:0030288">
    <property type="term" value="C:outer membrane-bounded periplasmic space"/>
    <property type="evidence" value="ECO:0007669"/>
    <property type="project" value="InterPro"/>
</dbReference>
<evidence type="ECO:0000313" key="11">
    <source>
        <dbReference type="Proteomes" id="UP000059074"/>
    </source>
</evidence>
<evidence type="ECO:0000256" key="6">
    <source>
        <dbReference type="ARBA" id="ARBA00022833"/>
    </source>
</evidence>
<dbReference type="InterPro" id="IPR009045">
    <property type="entry name" value="Zn_M74/Hedgehog-like"/>
</dbReference>